<dbReference type="AlphaFoldDB" id="A0AA38WUS1"/>
<organism evidence="3 4">
    <name type="scientific">Centaurea solstitialis</name>
    <name type="common">yellow star-thistle</name>
    <dbReference type="NCBI Taxonomy" id="347529"/>
    <lineage>
        <taxon>Eukaryota</taxon>
        <taxon>Viridiplantae</taxon>
        <taxon>Streptophyta</taxon>
        <taxon>Embryophyta</taxon>
        <taxon>Tracheophyta</taxon>
        <taxon>Spermatophyta</taxon>
        <taxon>Magnoliopsida</taxon>
        <taxon>eudicotyledons</taxon>
        <taxon>Gunneridae</taxon>
        <taxon>Pentapetalae</taxon>
        <taxon>asterids</taxon>
        <taxon>campanulids</taxon>
        <taxon>Asterales</taxon>
        <taxon>Asteraceae</taxon>
        <taxon>Carduoideae</taxon>
        <taxon>Cardueae</taxon>
        <taxon>Centaureinae</taxon>
        <taxon>Centaurea</taxon>
    </lineage>
</organism>
<evidence type="ECO:0000256" key="1">
    <source>
        <dbReference type="SAM" id="MobiDB-lite"/>
    </source>
</evidence>
<keyword evidence="2" id="KW-0812">Transmembrane</keyword>
<protein>
    <recommendedName>
        <fullName evidence="5">Tetraspanin-18</fullName>
    </recommendedName>
</protein>
<gene>
    <name evidence="3" type="ORF">OSB04_000977</name>
</gene>
<feature type="compositionally biased region" description="Polar residues" evidence="1">
    <location>
        <begin position="252"/>
        <end position="276"/>
    </location>
</feature>
<keyword evidence="2" id="KW-1133">Transmembrane helix</keyword>
<keyword evidence="2" id="KW-0472">Membrane</keyword>
<evidence type="ECO:0008006" key="5">
    <source>
        <dbReference type="Google" id="ProtNLM"/>
    </source>
</evidence>
<comment type="caution">
    <text evidence="3">The sequence shown here is derived from an EMBL/GenBank/DDBJ whole genome shotgun (WGS) entry which is preliminary data.</text>
</comment>
<reference evidence="3" key="1">
    <citation type="submission" date="2023-03" db="EMBL/GenBank/DDBJ databases">
        <title>Chromosome-scale reference genome and RAD-based genetic map of yellow starthistle (Centaurea solstitialis) reveal putative structural variation and QTLs associated with invader traits.</title>
        <authorList>
            <person name="Reatini B."/>
            <person name="Cang F.A."/>
            <person name="Jiang Q."/>
            <person name="Mckibben M.T.W."/>
            <person name="Barker M.S."/>
            <person name="Rieseberg L.H."/>
            <person name="Dlugosch K.M."/>
        </authorList>
    </citation>
    <scope>NUCLEOTIDE SEQUENCE</scope>
    <source>
        <strain evidence="3">CAN-66</strain>
        <tissue evidence="3">Leaf</tissue>
    </source>
</reference>
<feature type="transmembrane region" description="Helical" evidence="2">
    <location>
        <begin position="12"/>
        <end position="35"/>
    </location>
</feature>
<feature type="region of interest" description="Disordered" evidence="1">
    <location>
        <begin position="292"/>
        <end position="311"/>
    </location>
</feature>
<dbReference type="EMBL" id="JARYMX010000001">
    <property type="protein sequence ID" value="KAJ9565011.1"/>
    <property type="molecule type" value="Genomic_DNA"/>
</dbReference>
<evidence type="ECO:0000256" key="2">
    <source>
        <dbReference type="SAM" id="Phobius"/>
    </source>
</evidence>
<feature type="transmembrane region" description="Helical" evidence="2">
    <location>
        <begin position="217"/>
        <end position="240"/>
    </location>
</feature>
<accession>A0AA38WUS1</accession>
<dbReference type="Proteomes" id="UP001172457">
    <property type="component" value="Chromosome 1"/>
</dbReference>
<evidence type="ECO:0000313" key="4">
    <source>
        <dbReference type="Proteomes" id="UP001172457"/>
    </source>
</evidence>
<evidence type="ECO:0000313" key="3">
    <source>
        <dbReference type="EMBL" id="KAJ9565011.1"/>
    </source>
</evidence>
<sequence length="311" mass="34121">MRRTPCCHTFLAFILKLLIFFQTFIGISIIVYSAYMLNQWEKHLPIPPIPSPPPPIPSDLAPTPSPDSSEFVFFAFNSGVVRGEEAIRLNFGAEVIDGVLGEIKLDSNPIPAPWLRAFEASDAVDSEGPDSTRKLLIPDSGARLLSTYPGHIAAEAIHGCCLCFYTILKIVLILLEVALVAFLALDHRWEKDLPEDPTGEIASMREFIEDNIDLCKWVGIAIIVIQVVCLLLAILLGMMVSSQRKDDDMEEGSSSRGRAQPLLNPNSNQASGSTSGDGKAFHSDIWSSRMREKYGLNGNQSNPSAPADRKV</sequence>
<feature type="transmembrane region" description="Helical" evidence="2">
    <location>
        <begin position="162"/>
        <end position="185"/>
    </location>
</feature>
<proteinExistence type="predicted"/>
<keyword evidence="4" id="KW-1185">Reference proteome</keyword>
<feature type="region of interest" description="Disordered" evidence="1">
    <location>
        <begin position="246"/>
        <end position="282"/>
    </location>
</feature>
<name>A0AA38WUS1_9ASTR</name>